<comment type="caution">
    <text evidence="1">The sequence shown here is derived from an EMBL/GenBank/DDBJ whole genome shotgun (WGS) entry which is preliminary data.</text>
</comment>
<accession>A0A5D3BLL7</accession>
<proteinExistence type="predicted"/>
<organism evidence="1 2">
    <name type="scientific">Cucumis melo var. makuwa</name>
    <name type="common">Oriental melon</name>
    <dbReference type="NCBI Taxonomy" id="1194695"/>
    <lineage>
        <taxon>Eukaryota</taxon>
        <taxon>Viridiplantae</taxon>
        <taxon>Streptophyta</taxon>
        <taxon>Embryophyta</taxon>
        <taxon>Tracheophyta</taxon>
        <taxon>Spermatophyta</taxon>
        <taxon>Magnoliopsida</taxon>
        <taxon>eudicotyledons</taxon>
        <taxon>Gunneridae</taxon>
        <taxon>Pentapetalae</taxon>
        <taxon>rosids</taxon>
        <taxon>fabids</taxon>
        <taxon>Cucurbitales</taxon>
        <taxon>Cucurbitaceae</taxon>
        <taxon>Benincaseae</taxon>
        <taxon>Cucumis</taxon>
    </lineage>
</organism>
<evidence type="ECO:0000313" key="1">
    <source>
        <dbReference type="EMBL" id="TYK00057.1"/>
    </source>
</evidence>
<reference evidence="1 2" key="1">
    <citation type="submission" date="2019-08" db="EMBL/GenBank/DDBJ databases">
        <title>Draft genome sequences of two oriental melons (Cucumis melo L. var makuwa).</title>
        <authorList>
            <person name="Kwon S.-Y."/>
        </authorList>
    </citation>
    <scope>NUCLEOTIDE SEQUENCE [LARGE SCALE GENOMIC DNA]</scope>
    <source>
        <strain evidence="2">cv. Chang Bougi</strain>
        <tissue evidence="1">Leaf</tissue>
    </source>
</reference>
<dbReference type="EMBL" id="SSTD01017244">
    <property type="protein sequence ID" value="TYK00057.1"/>
    <property type="molecule type" value="Genomic_DNA"/>
</dbReference>
<name>A0A5D3BLL7_CUCMM</name>
<dbReference type="AlphaFoldDB" id="A0A5D3BLL7"/>
<protein>
    <submittedName>
        <fullName evidence="1">Ty3-gypsy retrotransposon protein</fullName>
    </submittedName>
</protein>
<dbReference type="Proteomes" id="UP000321947">
    <property type="component" value="Unassembled WGS sequence"/>
</dbReference>
<sequence>MMESPKGEIIIRVKPSFDNSTPASDLSKKESLLEVVSVMMADVTVKAAMEEMERKINFLMKVVEERDLEIPALKDQMQTRETTYLSQILIV</sequence>
<evidence type="ECO:0000313" key="2">
    <source>
        <dbReference type="Proteomes" id="UP000321947"/>
    </source>
</evidence>
<gene>
    <name evidence="1" type="ORF">E5676_scaffold596G00030</name>
</gene>